<keyword evidence="7 9" id="KW-0472">Membrane</keyword>
<keyword evidence="4 9" id="KW-1003">Cell membrane</keyword>
<dbReference type="PANTHER" id="PTHR34040">
    <property type="entry name" value="FLAGELLAR BIOSYNTHETIC PROTEIN FLIQ"/>
    <property type="match status" value="1"/>
</dbReference>
<dbReference type="GO" id="GO:0009306">
    <property type="term" value="P:protein secretion"/>
    <property type="evidence" value="ECO:0007669"/>
    <property type="project" value="InterPro"/>
</dbReference>
<keyword evidence="10" id="KW-0966">Cell projection</keyword>
<keyword evidence="10" id="KW-0969">Cilium</keyword>
<dbReference type="GO" id="GO:0044780">
    <property type="term" value="P:bacterial-type flagellum assembly"/>
    <property type="evidence" value="ECO:0007669"/>
    <property type="project" value="InterPro"/>
</dbReference>
<sequence length="100" mass="10929">MNMASNLLIGRMGIDGVINLGTEALYMVLKLSLPTLAVALIVGVAISLFQAVTQIQEMTLTFVPKIVAVFLCLALISPWLVEVLVDYTRHIFELIPTITN</sequence>
<evidence type="ECO:0000256" key="4">
    <source>
        <dbReference type="ARBA" id="ARBA00022475"/>
    </source>
</evidence>
<dbReference type="NCBIfam" id="TIGR01402">
    <property type="entry name" value="fliQ"/>
    <property type="match status" value="1"/>
</dbReference>
<dbReference type="RefSeq" id="WP_335645314.1">
    <property type="nucleotide sequence ID" value="NZ_CP018799.1"/>
</dbReference>
<dbReference type="KEGG" id="maes:Ga0123461_0142"/>
<dbReference type="GO" id="GO:0005886">
    <property type="term" value="C:plasma membrane"/>
    <property type="evidence" value="ECO:0007669"/>
    <property type="project" value="UniProtKB-SubCell"/>
</dbReference>
<feature type="transmembrane region" description="Helical" evidence="9">
    <location>
        <begin position="62"/>
        <end position="81"/>
    </location>
</feature>
<dbReference type="InterPro" id="IPR006306">
    <property type="entry name" value="T3SS_HrpO"/>
</dbReference>
<dbReference type="Pfam" id="PF01313">
    <property type="entry name" value="Bac_export_3"/>
    <property type="match status" value="1"/>
</dbReference>
<accession>A0A2K8KUY9</accession>
<evidence type="ECO:0000256" key="5">
    <source>
        <dbReference type="ARBA" id="ARBA00022692"/>
    </source>
</evidence>
<keyword evidence="10" id="KW-0282">Flagellum</keyword>
<evidence type="ECO:0000313" key="10">
    <source>
        <dbReference type="EMBL" id="ATX78595.1"/>
    </source>
</evidence>
<dbReference type="PANTHER" id="PTHR34040:SF2">
    <property type="entry name" value="FLAGELLAR BIOSYNTHETIC PROTEIN FLIQ"/>
    <property type="match status" value="1"/>
</dbReference>
<evidence type="ECO:0000256" key="9">
    <source>
        <dbReference type="RuleBase" id="RU364090"/>
    </source>
</evidence>
<evidence type="ECO:0000256" key="2">
    <source>
        <dbReference type="ARBA" id="ARBA00006156"/>
    </source>
</evidence>
<feature type="transmembrane region" description="Helical" evidence="9">
    <location>
        <begin position="31"/>
        <end position="50"/>
    </location>
</feature>
<keyword evidence="6 9" id="KW-1133">Transmembrane helix</keyword>
<reference evidence="10 11" key="1">
    <citation type="submission" date="2016-12" db="EMBL/GenBank/DDBJ databases">
        <title>Isolation and genomic insights into novel planktonic Zetaproteobacteria from stratified waters of the Chesapeake Bay.</title>
        <authorList>
            <person name="McAllister S.M."/>
            <person name="Kato S."/>
            <person name="Chan C.S."/>
            <person name="Chiu B.K."/>
            <person name="Field E.K."/>
        </authorList>
    </citation>
    <scope>NUCLEOTIDE SEQUENCE [LARGE SCALE GENOMIC DNA]</scope>
    <source>
        <strain evidence="10 11">CP-5</strain>
    </source>
</reference>
<keyword evidence="8 9" id="KW-0975">Bacterial flagellum</keyword>
<dbReference type="InterPro" id="IPR002191">
    <property type="entry name" value="Bac_export_3"/>
</dbReference>
<organism evidence="10 11">
    <name type="scientific">Mariprofundus aestuarium</name>
    <dbReference type="NCBI Taxonomy" id="1921086"/>
    <lineage>
        <taxon>Bacteria</taxon>
        <taxon>Pseudomonadati</taxon>
        <taxon>Pseudomonadota</taxon>
        <taxon>Candidatius Mariprofundia</taxon>
        <taxon>Mariprofundales</taxon>
        <taxon>Mariprofundaceae</taxon>
        <taxon>Mariprofundus</taxon>
    </lineage>
</organism>
<dbReference type="EMBL" id="CP018799">
    <property type="protein sequence ID" value="ATX78595.1"/>
    <property type="molecule type" value="Genomic_DNA"/>
</dbReference>
<keyword evidence="5 9" id="KW-0812">Transmembrane</keyword>
<comment type="function">
    <text evidence="9">Role in flagellar biosynthesis.</text>
</comment>
<dbReference type="InterPro" id="IPR006305">
    <property type="entry name" value="FliQ"/>
</dbReference>
<proteinExistence type="inferred from homology"/>
<gene>
    <name evidence="9" type="primary">fliQ</name>
    <name evidence="10" type="ORF">Ga0123461_0142</name>
</gene>
<comment type="subcellular location">
    <subcellularLocation>
        <location evidence="1 9">Cell membrane</location>
        <topology evidence="1">Multi-pass membrane protein</topology>
    </subcellularLocation>
    <subcellularLocation>
        <location evidence="9">Bacterial flagellum basal body</location>
    </subcellularLocation>
</comment>
<dbReference type="Proteomes" id="UP000231701">
    <property type="component" value="Chromosome"/>
</dbReference>
<dbReference type="NCBIfam" id="TIGR01403">
    <property type="entry name" value="fliQ_rel_III"/>
    <property type="match status" value="1"/>
</dbReference>
<evidence type="ECO:0000256" key="8">
    <source>
        <dbReference type="ARBA" id="ARBA00023143"/>
    </source>
</evidence>
<dbReference type="PIRSF" id="PIRSF004669">
    <property type="entry name" value="FliQ"/>
    <property type="match status" value="1"/>
</dbReference>
<dbReference type="PRINTS" id="PR00952">
    <property type="entry name" value="TYPE3IMQPROT"/>
</dbReference>
<dbReference type="AlphaFoldDB" id="A0A2K8KUY9"/>
<evidence type="ECO:0000313" key="11">
    <source>
        <dbReference type="Proteomes" id="UP000231701"/>
    </source>
</evidence>
<evidence type="ECO:0000256" key="7">
    <source>
        <dbReference type="ARBA" id="ARBA00023136"/>
    </source>
</evidence>
<evidence type="ECO:0000256" key="6">
    <source>
        <dbReference type="ARBA" id="ARBA00022989"/>
    </source>
</evidence>
<evidence type="ECO:0000256" key="3">
    <source>
        <dbReference type="ARBA" id="ARBA00021718"/>
    </source>
</evidence>
<name>A0A2K8KUY9_MARES</name>
<comment type="similarity">
    <text evidence="2 9">Belongs to the FliQ/MopD/SpaQ family.</text>
</comment>
<protein>
    <recommendedName>
        <fullName evidence="3 9">Flagellar biosynthetic protein FliQ</fullName>
    </recommendedName>
</protein>
<keyword evidence="11" id="KW-1185">Reference proteome</keyword>
<evidence type="ECO:0000256" key="1">
    <source>
        <dbReference type="ARBA" id="ARBA00004651"/>
    </source>
</evidence>
<dbReference type="GO" id="GO:0009425">
    <property type="term" value="C:bacterial-type flagellum basal body"/>
    <property type="evidence" value="ECO:0007669"/>
    <property type="project" value="UniProtKB-SubCell"/>
</dbReference>